<dbReference type="Proteomes" id="UP000232688">
    <property type="component" value="Unassembled WGS sequence"/>
</dbReference>
<dbReference type="GO" id="GO:0005666">
    <property type="term" value="C:RNA polymerase III complex"/>
    <property type="evidence" value="ECO:0007669"/>
    <property type="project" value="TreeGrafter"/>
</dbReference>
<feature type="compositionally biased region" description="Basic and acidic residues" evidence="1">
    <location>
        <begin position="226"/>
        <end position="235"/>
    </location>
</feature>
<gene>
    <name evidence="2" type="ORF">CHRIB12_LOCUS5888</name>
    <name evidence="3" type="ORF">RhiirA1_428006</name>
</gene>
<feature type="compositionally biased region" description="Low complexity" evidence="1">
    <location>
        <begin position="380"/>
        <end position="402"/>
    </location>
</feature>
<proteinExistence type="predicted"/>
<dbReference type="InterPro" id="IPR006886">
    <property type="entry name" value="RNA_pol_III_Rpc5"/>
</dbReference>
<dbReference type="PANTHER" id="PTHR12069:SF0">
    <property type="entry name" value="DNA-DIRECTED RNA POLYMERASE III SUBUNIT RPC5"/>
    <property type="match status" value="1"/>
</dbReference>
<feature type="compositionally biased region" description="Basic and acidic residues" evidence="1">
    <location>
        <begin position="256"/>
        <end position="265"/>
    </location>
</feature>
<protein>
    <recommendedName>
        <fullName evidence="5">Sin-like protein conserved region-domain-containing protein</fullName>
    </recommendedName>
</protein>
<dbReference type="EMBL" id="LLXH01001626">
    <property type="protein sequence ID" value="PKC58117.1"/>
    <property type="molecule type" value="Genomic_DNA"/>
</dbReference>
<sequence>MEEVPITLTLDSSLRFPECEIDSETFEHISENKPSSVSLLQEESQSDKYMLHSELNPNDIIQDIPIYLSQQLANQLYIIQYPVRPRTNPYVGNNAPREARFKQHSQKLELDIPLQTNSQWYNRDRGEDLVLGLNDKEARTIYDRSWRRDRNDGLLDKQTLQSTIVPPQANYWMGVIKDGGLHMTPVHTTLQLRPGLKYLDKIDEKLKNASKKAQAMEEEELVSDLKSVKLNKEDPGVGSSKGKGSGRGRPSPGFTNEDKITDKSSLKKNTRPTSSRMMEEEKWKKMKYFDADSTETEDILIKMHTLQTDLLECKTKDINDYIDAISTFPKTIDEPLSNIEEGQQSEISTLLSPLRPEINQTHPLFIPPTPGVINSSVTKPSSNLSTRSISSRSRGSNIPSKSGKASTLRSSRGTRGKRGQNPRAKNS</sequence>
<comment type="caution">
    <text evidence="3">The sequence shown here is derived from an EMBL/GenBank/DDBJ whole genome shotgun (WGS) entry which is preliminary data.</text>
</comment>
<name>A0A2I1F870_9GLOM</name>
<organism evidence="3 4">
    <name type="scientific">Rhizophagus irregularis</name>
    <dbReference type="NCBI Taxonomy" id="588596"/>
    <lineage>
        <taxon>Eukaryota</taxon>
        <taxon>Fungi</taxon>
        <taxon>Fungi incertae sedis</taxon>
        <taxon>Mucoromycota</taxon>
        <taxon>Glomeromycotina</taxon>
        <taxon>Glomeromycetes</taxon>
        <taxon>Glomerales</taxon>
        <taxon>Glomeraceae</taxon>
        <taxon>Rhizophagus</taxon>
    </lineage>
</organism>
<dbReference type="VEuPathDB" id="FungiDB:RhiirA1_428006"/>
<evidence type="ECO:0000313" key="2">
    <source>
        <dbReference type="EMBL" id="CAB5354477.1"/>
    </source>
</evidence>
<dbReference type="GO" id="GO:0042797">
    <property type="term" value="P:tRNA transcription by RNA polymerase III"/>
    <property type="evidence" value="ECO:0007669"/>
    <property type="project" value="TreeGrafter"/>
</dbReference>
<dbReference type="VEuPathDB" id="FungiDB:FUN_002122"/>
<evidence type="ECO:0000313" key="3">
    <source>
        <dbReference type="EMBL" id="PKC58117.1"/>
    </source>
</evidence>
<evidence type="ECO:0008006" key="5">
    <source>
        <dbReference type="Google" id="ProtNLM"/>
    </source>
</evidence>
<reference evidence="2" key="3">
    <citation type="submission" date="2020-05" db="EMBL/GenBank/DDBJ databases">
        <authorList>
            <person name="Rincon C."/>
            <person name="Sanders R I."/>
            <person name="Robbins C."/>
            <person name="Chaturvedi A."/>
        </authorList>
    </citation>
    <scope>NUCLEOTIDE SEQUENCE</scope>
    <source>
        <strain evidence="2">CHB12</strain>
    </source>
</reference>
<dbReference type="Pfam" id="PF04801">
    <property type="entry name" value="RPC5"/>
    <property type="match status" value="1"/>
</dbReference>
<feature type="compositionally biased region" description="Basic residues" evidence="1">
    <location>
        <begin position="412"/>
        <end position="427"/>
    </location>
</feature>
<dbReference type="EMBL" id="CAGKOT010000009">
    <property type="protein sequence ID" value="CAB5354477.1"/>
    <property type="molecule type" value="Genomic_DNA"/>
</dbReference>
<accession>A0A2I1F870</accession>
<dbReference type="Proteomes" id="UP000684084">
    <property type="component" value="Unassembled WGS sequence"/>
</dbReference>
<feature type="region of interest" description="Disordered" evidence="1">
    <location>
        <begin position="222"/>
        <end position="280"/>
    </location>
</feature>
<reference evidence="3 4" key="2">
    <citation type="submission" date="2017-10" db="EMBL/GenBank/DDBJ databases">
        <title>Genome analyses suggest a sexual origin of heterokaryosis in a supposedly ancient asexual fungus.</title>
        <authorList>
            <person name="Corradi N."/>
            <person name="Sedzielewska K."/>
            <person name="Noel J."/>
            <person name="Charron P."/>
            <person name="Farinelli L."/>
            <person name="Marton T."/>
            <person name="Kruger M."/>
            <person name="Pelin A."/>
            <person name="Brachmann A."/>
            <person name="Corradi N."/>
        </authorList>
    </citation>
    <scope>NUCLEOTIDE SEQUENCE [LARGE SCALE GENOMIC DNA]</scope>
    <source>
        <strain evidence="3 4">A1</strain>
    </source>
</reference>
<dbReference type="OrthoDB" id="340681at2759"/>
<evidence type="ECO:0000313" key="4">
    <source>
        <dbReference type="Proteomes" id="UP000232688"/>
    </source>
</evidence>
<feature type="region of interest" description="Disordered" evidence="1">
    <location>
        <begin position="361"/>
        <end position="427"/>
    </location>
</feature>
<dbReference type="PANTHER" id="PTHR12069">
    <property type="entry name" value="DNA-DIRECTED RNA POLYMERASES III 80 KDA POLYPEPTIDE RNA POLYMERASE III SUBUNIT 5"/>
    <property type="match status" value="1"/>
</dbReference>
<reference evidence="3 4" key="1">
    <citation type="submission" date="2017-10" db="EMBL/GenBank/DDBJ databases">
        <title>Extensive intraspecific genome diversity in a model arbuscular mycorrhizal fungus.</title>
        <authorList>
            <person name="Chen E.C.H."/>
            <person name="Morin E."/>
            <person name="Baudet D."/>
            <person name="Noel J."/>
            <person name="Ndikumana S."/>
            <person name="Charron P."/>
            <person name="St-Onge C."/>
            <person name="Giorgi J."/>
            <person name="Grigoriev I.V."/>
            <person name="Roux C."/>
            <person name="Martin F.M."/>
            <person name="Corradi N."/>
        </authorList>
    </citation>
    <scope>NUCLEOTIDE SEQUENCE [LARGE SCALE GENOMIC DNA]</scope>
    <source>
        <strain evidence="3 4">A1</strain>
    </source>
</reference>
<dbReference type="VEuPathDB" id="FungiDB:RhiirFUN_002177"/>
<dbReference type="AlphaFoldDB" id="A0A2I1F870"/>
<evidence type="ECO:0000256" key="1">
    <source>
        <dbReference type="SAM" id="MobiDB-lite"/>
    </source>
</evidence>